<dbReference type="InterPro" id="IPR047951">
    <property type="entry name" value="Transpos_ISL3"/>
</dbReference>
<sequence length="165" mass="19464">MDFIMNIPGLKDCLVTKVEERDGSVEIYVEMERTTHVCPQCGEETQSIHDYRYQKVKHLKWFERMTQIWYKRRRYRCLECGKRFSEANKIVQRYQLTSAEWNQAVSIRSIKGKTFKEVGETYGSSSSTIVRRFDELAETQVKKVESLPPVIAIDEYKGDTKEGKY</sequence>
<keyword evidence="3" id="KW-1185">Reference proteome</keyword>
<dbReference type="PANTHER" id="PTHR33498">
    <property type="entry name" value="TRANSPOSASE FOR INSERTION SEQUENCE ELEMENT IS1557"/>
    <property type="match status" value="1"/>
</dbReference>
<dbReference type="InterPro" id="IPR029261">
    <property type="entry name" value="Transposase_Znf"/>
</dbReference>
<name>A0ABW4VZK8_9BACI</name>
<evidence type="ECO:0000259" key="1">
    <source>
        <dbReference type="Pfam" id="PF14690"/>
    </source>
</evidence>
<feature type="domain" description="Transposase IS204/IS1001/IS1096/IS1165 zinc-finger" evidence="1">
    <location>
        <begin position="35"/>
        <end position="80"/>
    </location>
</feature>
<accession>A0ABW4VZK8</accession>
<dbReference type="Pfam" id="PF14690">
    <property type="entry name" value="Zn_ribbon_ISL3"/>
    <property type="match status" value="1"/>
</dbReference>
<evidence type="ECO:0000313" key="2">
    <source>
        <dbReference type="EMBL" id="MFD2043410.1"/>
    </source>
</evidence>
<protein>
    <submittedName>
        <fullName evidence="2">Transposase family protein</fullName>
    </submittedName>
</protein>
<feature type="non-terminal residue" evidence="2">
    <location>
        <position position="165"/>
    </location>
</feature>
<dbReference type="Gene3D" id="3.30.160.60">
    <property type="entry name" value="Classic Zinc Finger"/>
    <property type="match status" value="1"/>
</dbReference>
<comment type="caution">
    <text evidence="2">The sequence shown here is derived from an EMBL/GenBank/DDBJ whole genome shotgun (WGS) entry which is preliminary data.</text>
</comment>
<dbReference type="PANTHER" id="PTHR33498:SF1">
    <property type="entry name" value="TRANSPOSASE FOR INSERTION SEQUENCE ELEMENT IS1557"/>
    <property type="match status" value="1"/>
</dbReference>
<dbReference type="Proteomes" id="UP001597383">
    <property type="component" value="Unassembled WGS sequence"/>
</dbReference>
<dbReference type="EMBL" id="JBHUHQ010000008">
    <property type="protein sequence ID" value="MFD2043410.1"/>
    <property type="molecule type" value="Genomic_DNA"/>
</dbReference>
<gene>
    <name evidence="2" type="ORF">ACFSJF_03865</name>
</gene>
<organism evidence="2 3">
    <name type="scientific">Ornithinibacillus salinisoli</name>
    <dbReference type="NCBI Taxonomy" id="1848459"/>
    <lineage>
        <taxon>Bacteria</taxon>
        <taxon>Bacillati</taxon>
        <taxon>Bacillota</taxon>
        <taxon>Bacilli</taxon>
        <taxon>Bacillales</taxon>
        <taxon>Bacillaceae</taxon>
        <taxon>Ornithinibacillus</taxon>
    </lineage>
</organism>
<reference evidence="3" key="1">
    <citation type="journal article" date="2019" name="Int. J. Syst. Evol. Microbiol.">
        <title>The Global Catalogue of Microorganisms (GCM) 10K type strain sequencing project: providing services to taxonomists for standard genome sequencing and annotation.</title>
        <authorList>
            <consortium name="The Broad Institute Genomics Platform"/>
            <consortium name="The Broad Institute Genome Sequencing Center for Infectious Disease"/>
            <person name="Wu L."/>
            <person name="Ma J."/>
        </authorList>
    </citation>
    <scope>NUCLEOTIDE SEQUENCE [LARGE SCALE GENOMIC DNA]</scope>
    <source>
        <strain evidence="3">R28</strain>
    </source>
</reference>
<evidence type="ECO:0000313" key="3">
    <source>
        <dbReference type="Proteomes" id="UP001597383"/>
    </source>
</evidence>
<proteinExistence type="predicted"/>
<dbReference type="RefSeq" id="WP_377555138.1">
    <property type="nucleotide sequence ID" value="NZ_JBHUHQ010000008.1"/>
</dbReference>